<protein>
    <recommendedName>
        <fullName evidence="3">PF07611 family protein</fullName>
    </recommendedName>
</protein>
<dbReference type="EMBL" id="AKWZ02000004">
    <property type="protein sequence ID" value="EPG75180.1"/>
    <property type="molecule type" value="Genomic_DNA"/>
</dbReference>
<evidence type="ECO:0000313" key="1">
    <source>
        <dbReference type="EMBL" id="EPG75180.1"/>
    </source>
</evidence>
<dbReference type="OrthoDB" id="322095at2"/>
<keyword evidence="2" id="KW-1185">Reference proteome</keyword>
<accession>S3VFB4</accession>
<dbReference type="SUPFAM" id="SSF52266">
    <property type="entry name" value="SGNH hydrolase"/>
    <property type="match status" value="1"/>
</dbReference>
<comment type="caution">
    <text evidence="1">The sequence shown here is derived from an EMBL/GenBank/DDBJ whole genome shotgun (WGS) entry which is preliminary data.</text>
</comment>
<evidence type="ECO:0000313" key="2">
    <source>
        <dbReference type="Proteomes" id="UP000014540"/>
    </source>
</evidence>
<reference evidence="1" key="1">
    <citation type="submission" date="2013-04" db="EMBL/GenBank/DDBJ databases">
        <authorList>
            <person name="Harkins D.M."/>
            <person name="Durkin A.S."/>
            <person name="Selengut J.D."/>
            <person name="Sanka R."/>
            <person name="DePew J."/>
            <person name="Purushe J."/>
            <person name="Ahmed A."/>
            <person name="van der Linden H."/>
            <person name="Goris M.G.A."/>
            <person name="Hartskeerl R.A."/>
            <person name="Vinetz J.M."/>
            <person name="Sutton G.G."/>
            <person name="Nelson W.C."/>
            <person name="Fouts D.E."/>
        </authorList>
    </citation>
    <scope>NUCLEOTIDE SEQUENCE [LARGE SCALE GENOMIC DNA]</scope>
    <source>
        <strain evidence="1">BUT 6</strain>
    </source>
</reference>
<gene>
    <name evidence="1" type="ORF">LEP1GSC058_0173</name>
</gene>
<name>S3VFB4_9LEPT</name>
<dbReference type="RefSeq" id="WP_016548889.1">
    <property type="nucleotide sequence ID" value="NZ_AKWZ02000004.1"/>
</dbReference>
<dbReference type="STRING" id="1193011.LEP1GSC058_0173"/>
<dbReference type="AlphaFoldDB" id="S3VFB4"/>
<evidence type="ECO:0008006" key="3">
    <source>
        <dbReference type="Google" id="ProtNLM"/>
    </source>
</evidence>
<dbReference type="Proteomes" id="UP000014540">
    <property type="component" value="Unassembled WGS sequence"/>
</dbReference>
<organism evidence="1 2">
    <name type="scientific">Leptospira fainei serovar Hurstbridge str. BUT 6</name>
    <dbReference type="NCBI Taxonomy" id="1193011"/>
    <lineage>
        <taxon>Bacteria</taxon>
        <taxon>Pseudomonadati</taxon>
        <taxon>Spirochaetota</taxon>
        <taxon>Spirochaetia</taxon>
        <taxon>Leptospirales</taxon>
        <taxon>Leptospiraceae</taxon>
        <taxon>Leptospira</taxon>
    </lineage>
</organism>
<sequence length="314" mass="36328">MKNKIIYQSFLFSLFLFLSYDTFVHLCRPNWSVAQYPQQDNIIKAENFLYSPKEHETIIVGSSLSTYLNMDLLPNVTNLAFSGMSIYEGLGILQKKDIAPKMILVEMNVITRTQDKKFVESVTAPIPSALKRVFISLREDKQPLGIIALYIRLKIGSSKLITEITKISDKFFNIFSNRNIGSFQPLGDNARLTEKTDDKFEELLRLQSKDYAKIPNIAFTNEQFTNLKIIVDKLEEKGVKVVFFEMPVDKSLCQMPKAKDIREKFYSVFSRSTYSYIDMPDCETYKTADGIHLQKEDANRYSMLLYQKMVPFLK</sequence>
<proteinExistence type="predicted"/>